<keyword evidence="1" id="KW-0472">Membrane</keyword>
<proteinExistence type="predicted"/>
<evidence type="ECO:0000256" key="1">
    <source>
        <dbReference type="SAM" id="Phobius"/>
    </source>
</evidence>
<reference evidence="2" key="1">
    <citation type="journal article" date="2023" name="Mol. Phylogenet. Evol.">
        <title>Genome-scale phylogeny and comparative genomics of the fungal order Sordariales.</title>
        <authorList>
            <person name="Hensen N."/>
            <person name="Bonometti L."/>
            <person name="Westerberg I."/>
            <person name="Brannstrom I.O."/>
            <person name="Guillou S."/>
            <person name="Cros-Aarteil S."/>
            <person name="Calhoun S."/>
            <person name="Haridas S."/>
            <person name="Kuo A."/>
            <person name="Mondo S."/>
            <person name="Pangilinan J."/>
            <person name="Riley R."/>
            <person name="LaButti K."/>
            <person name="Andreopoulos B."/>
            <person name="Lipzen A."/>
            <person name="Chen C."/>
            <person name="Yan M."/>
            <person name="Daum C."/>
            <person name="Ng V."/>
            <person name="Clum A."/>
            <person name="Steindorff A."/>
            <person name="Ohm R.A."/>
            <person name="Martin F."/>
            <person name="Silar P."/>
            <person name="Natvig D.O."/>
            <person name="Lalanne C."/>
            <person name="Gautier V."/>
            <person name="Ament-Velasquez S.L."/>
            <person name="Kruys A."/>
            <person name="Hutchinson M.I."/>
            <person name="Powell A.J."/>
            <person name="Barry K."/>
            <person name="Miller A.N."/>
            <person name="Grigoriev I.V."/>
            <person name="Debuchy R."/>
            <person name="Gladieux P."/>
            <person name="Hiltunen Thoren M."/>
            <person name="Johannesson H."/>
        </authorList>
    </citation>
    <scope>NUCLEOTIDE SEQUENCE</scope>
    <source>
        <strain evidence="2">CBS 314.62</strain>
    </source>
</reference>
<keyword evidence="1" id="KW-0812">Transmembrane</keyword>
<protein>
    <submittedName>
        <fullName evidence="2">Uncharacterized protein</fullName>
    </submittedName>
</protein>
<feature type="transmembrane region" description="Helical" evidence="1">
    <location>
        <begin position="18"/>
        <end position="35"/>
    </location>
</feature>
<evidence type="ECO:0000313" key="2">
    <source>
        <dbReference type="EMBL" id="KAK3681421.1"/>
    </source>
</evidence>
<sequence>MPPVRVGLTKNKIYRGKFFWWLSPSLTLTGSPFILRVQANAYFSTILTGSSSLLLCGRVLTLYSLITRAIGSFASFYPVLVPYQGWTEDINYT</sequence>
<keyword evidence="3" id="KW-1185">Reference proteome</keyword>
<name>A0AAE0X010_9PEZI</name>
<reference evidence="2" key="2">
    <citation type="submission" date="2023-06" db="EMBL/GenBank/DDBJ databases">
        <authorList>
            <consortium name="Lawrence Berkeley National Laboratory"/>
            <person name="Haridas S."/>
            <person name="Hensen N."/>
            <person name="Bonometti L."/>
            <person name="Westerberg I."/>
            <person name="Brannstrom I.O."/>
            <person name="Guillou S."/>
            <person name="Cros-Aarteil S."/>
            <person name="Calhoun S."/>
            <person name="Kuo A."/>
            <person name="Mondo S."/>
            <person name="Pangilinan J."/>
            <person name="Riley R."/>
            <person name="Labutti K."/>
            <person name="Andreopoulos B."/>
            <person name="Lipzen A."/>
            <person name="Chen C."/>
            <person name="Yanf M."/>
            <person name="Daum C."/>
            <person name="Ng V."/>
            <person name="Clum A."/>
            <person name="Steindorff A."/>
            <person name="Ohm R."/>
            <person name="Martin F."/>
            <person name="Silar P."/>
            <person name="Natvig D."/>
            <person name="Lalanne C."/>
            <person name="Gautier V."/>
            <person name="Ament-Velasquez S.L."/>
            <person name="Kruys A."/>
            <person name="Hutchinson M.I."/>
            <person name="Powell A.J."/>
            <person name="Barry K."/>
            <person name="Miller A.N."/>
            <person name="Grigoriev I.V."/>
            <person name="Debuchy R."/>
            <person name="Gladieux P."/>
            <person name="Thoren M.H."/>
            <person name="Johannesson H."/>
        </authorList>
    </citation>
    <scope>NUCLEOTIDE SEQUENCE</scope>
    <source>
        <strain evidence="2">CBS 314.62</strain>
    </source>
</reference>
<dbReference type="EMBL" id="JAULSO010000007">
    <property type="protein sequence ID" value="KAK3681421.1"/>
    <property type="molecule type" value="Genomic_DNA"/>
</dbReference>
<feature type="transmembrane region" description="Helical" evidence="1">
    <location>
        <begin position="41"/>
        <end position="66"/>
    </location>
</feature>
<organism evidence="2 3">
    <name type="scientific">Podospora appendiculata</name>
    <dbReference type="NCBI Taxonomy" id="314037"/>
    <lineage>
        <taxon>Eukaryota</taxon>
        <taxon>Fungi</taxon>
        <taxon>Dikarya</taxon>
        <taxon>Ascomycota</taxon>
        <taxon>Pezizomycotina</taxon>
        <taxon>Sordariomycetes</taxon>
        <taxon>Sordariomycetidae</taxon>
        <taxon>Sordariales</taxon>
        <taxon>Podosporaceae</taxon>
        <taxon>Podospora</taxon>
    </lineage>
</organism>
<dbReference type="Proteomes" id="UP001270362">
    <property type="component" value="Unassembled WGS sequence"/>
</dbReference>
<gene>
    <name evidence="2" type="ORF">B0T22DRAFT_305681</name>
</gene>
<dbReference type="AlphaFoldDB" id="A0AAE0X010"/>
<accession>A0AAE0X010</accession>
<keyword evidence="1" id="KW-1133">Transmembrane helix</keyword>
<evidence type="ECO:0000313" key="3">
    <source>
        <dbReference type="Proteomes" id="UP001270362"/>
    </source>
</evidence>
<comment type="caution">
    <text evidence="2">The sequence shown here is derived from an EMBL/GenBank/DDBJ whole genome shotgun (WGS) entry which is preliminary data.</text>
</comment>